<evidence type="ECO:0000256" key="4">
    <source>
        <dbReference type="ARBA" id="ARBA00022989"/>
    </source>
</evidence>
<accession>A0A6C2C5L2</accession>
<dbReference type="SUPFAM" id="SSF55729">
    <property type="entry name" value="Acyl-CoA N-acyltransferases (Nat)"/>
    <property type="match status" value="1"/>
</dbReference>
<feature type="transmembrane region" description="Helical" evidence="6">
    <location>
        <begin position="438"/>
        <end position="461"/>
    </location>
</feature>
<dbReference type="Proteomes" id="UP000371977">
    <property type="component" value="Unassembled WGS sequence"/>
</dbReference>
<dbReference type="EMBL" id="SDGZ01000015">
    <property type="protein sequence ID" value="TYC49022.1"/>
    <property type="molecule type" value="Genomic_DNA"/>
</dbReference>
<feature type="transmembrane region" description="Helical" evidence="6">
    <location>
        <begin position="286"/>
        <end position="303"/>
    </location>
</feature>
<keyword evidence="5 6" id="KW-0472">Membrane</keyword>
<feature type="transmembrane region" description="Helical" evidence="6">
    <location>
        <begin position="323"/>
        <end position="342"/>
    </location>
</feature>
<dbReference type="RefSeq" id="WP_148622884.1">
    <property type="nucleotide sequence ID" value="NZ_SDGZ01000015.1"/>
</dbReference>
<dbReference type="Pfam" id="PF09924">
    <property type="entry name" value="LPG_synthase_C"/>
    <property type="match status" value="1"/>
</dbReference>
<dbReference type="PANTHER" id="PTHR34697">
    <property type="entry name" value="PHOSPHATIDYLGLYCEROL LYSYLTRANSFERASE"/>
    <property type="match status" value="1"/>
</dbReference>
<reference evidence="8 9" key="1">
    <citation type="submission" date="2019-01" db="EMBL/GenBank/DDBJ databases">
        <title>Weissella sp. nov., a novel lactic acid bacterium isolated from animal feces.</title>
        <authorList>
            <person name="Wang L.-T."/>
        </authorList>
    </citation>
    <scope>NUCLEOTIDE SEQUENCE [LARGE SCALE GENOMIC DNA]</scope>
    <source>
        <strain evidence="8 9">8H-2</strain>
    </source>
</reference>
<evidence type="ECO:0000256" key="3">
    <source>
        <dbReference type="ARBA" id="ARBA00022692"/>
    </source>
</evidence>
<keyword evidence="4 6" id="KW-1133">Transmembrane helix</keyword>
<dbReference type="InterPro" id="IPR016181">
    <property type="entry name" value="Acyl_CoA_acyltransferase"/>
</dbReference>
<evidence type="ECO:0000256" key="6">
    <source>
        <dbReference type="SAM" id="Phobius"/>
    </source>
</evidence>
<sequence>MINFIKQKSIYFRRFFIIAMAFIGLYELGLLFTRLPNNAFVDTFNTIPTYSLIIIFFLGLVLATLPLGYDGLLRRRFHRNSNLSESAFWTATWSASNINRNIGIAGYLSAILRNNLYASNEKSELHQLSRHMYWWRLTGLSIFSLISLLILWIGYNSFPDFPYSHWLITGILLPFIGWFIAPFFGGLKIKEGFSLSERLKITGISSLEWLLNAFIFTAIGWFGGITNNFLIPIAILFIIAQAYGTVTMVPGAWGVFDVMTVFGLQILGLTSSSAFVWVLIYRLAVYIIPLFFALAISLFNLNAKPSSLPETFLTSLGHSITSFLLYMTGLALILASTLPGFVHQFDFATDLLPWSQNLINHFPAIVLGFLLLFSGRGIASKVRRAVIPAIAVILLTIIYVSLDHFSWRILLIFYILLILLIVTYKANYRAQFIYGWEALTLDSLVIGATVVAYIITGVVQQPQISARLHLPKNHIFLVPSFHWWLTGFITIMLLGVVLVVMLRILKGAIIPLGEPLDEYQLAAVLALGDNHYSSLAYLGDKRFYYYRPDEGSTNTVAIQFRLVNDKAIVMSNPFGLASDFHAALNAFIEEADRLNYRPVFYEVSQDIAMFVHEFGYNFFKLGEEAWVDTENFKTAGKKFANIRSVNNQVDKAGYRYEVIQPPFSAEQMAELRAVSDEWLNGREEKGFSLGYFKESYIQRDAVALLKSPTGTIEAFATLIRSESENQMAVDLMRFTKEAPNGTMDVLFVKTFEYAKSQGYRTFNLGMAPLTNVGVYDQSFIRERIANMVYQYGSSIYSFDGLRRYKSKFASDWHPYYIAYSNRSNIIFVMIALLRIDNTGE</sequence>
<comment type="caution">
    <text evidence="8">The sequence shown here is derived from an EMBL/GenBank/DDBJ whole genome shotgun (WGS) entry which is preliminary data.</text>
</comment>
<comment type="subcellular location">
    <subcellularLocation>
        <location evidence="1">Cell membrane</location>
        <topology evidence="1">Multi-pass membrane protein</topology>
    </subcellularLocation>
</comment>
<dbReference type="OrthoDB" id="145485at2"/>
<feature type="transmembrane region" description="Helical" evidence="6">
    <location>
        <begin position="12"/>
        <end position="35"/>
    </location>
</feature>
<keyword evidence="3 6" id="KW-0812">Transmembrane</keyword>
<evidence type="ECO:0000256" key="5">
    <source>
        <dbReference type="ARBA" id="ARBA00023136"/>
    </source>
</evidence>
<evidence type="ECO:0000313" key="8">
    <source>
        <dbReference type="EMBL" id="TYC49022.1"/>
    </source>
</evidence>
<gene>
    <name evidence="8" type="primary">mprF</name>
    <name evidence="8" type="ORF">ESZ50_07180</name>
</gene>
<feature type="transmembrane region" description="Helical" evidence="6">
    <location>
        <begin position="166"/>
        <end position="187"/>
    </location>
</feature>
<dbReference type="InterPro" id="IPR024320">
    <property type="entry name" value="LPG_synthase_C"/>
</dbReference>
<dbReference type="GO" id="GO:0055091">
    <property type="term" value="P:phospholipid homeostasis"/>
    <property type="evidence" value="ECO:0007669"/>
    <property type="project" value="TreeGrafter"/>
</dbReference>
<feature type="domain" description="Phosphatidylglycerol lysyltransferase C-terminal" evidence="7">
    <location>
        <begin position="529"/>
        <end position="819"/>
    </location>
</feature>
<proteinExistence type="predicted"/>
<feature type="transmembrane region" description="Helical" evidence="6">
    <location>
        <begin position="199"/>
        <end position="223"/>
    </location>
</feature>
<evidence type="ECO:0000256" key="2">
    <source>
        <dbReference type="ARBA" id="ARBA00022475"/>
    </source>
</evidence>
<feature type="transmembrane region" description="Helical" evidence="6">
    <location>
        <begin position="229"/>
        <end position="249"/>
    </location>
</feature>
<dbReference type="InterPro" id="IPR051211">
    <property type="entry name" value="PG_lysyltransferase"/>
</dbReference>
<evidence type="ECO:0000256" key="1">
    <source>
        <dbReference type="ARBA" id="ARBA00004651"/>
    </source>
</evidence>
<feature type="transmembrane region" description="Helical" evidence="6">
    <location>
        <begin position="261"/>
        <end position="280"/>
    </location>
</feature>
<feature type="transmembrane region" description="Helical" evidence="6">
    <location>
        <begin position="133"/>
        <end position="154"/>
    </location>
</feature>
<name>A0A6C2C5L2_9LACO</name>
<keyword evidence="2" id="KW-1003">Cell membrane</keyword>
<dbReference type="AlphaFoldDB" id="A0A6C2C5L2"/>
<evidence type="ECO:0000259" key="7">
    <source>
        <dbReference type="Pfam" id="PF09924"/>
    </source>
</evidence>
<dbReference type="PANTHER" id="PTHR34697:SF2">
    <property type="entry name" value="PHOSPHATIDYLGLYCEROL LYSYLTRANSFERASE"/>
    <property type="match status" value="1"/>
</dbReference>
<dbReference type="GO" id="GO:0005886">
    <property type="term" value="C:plasma membrane"/>
    <property type="evidence" value="ECO:0007669"/>
    <property type="project" value="UniProtKB-SubCell"/>
</dbReference>
<dbReference type="GO" id="GO:0016755">
    <property type="term" value="F:aminoacyltransferase activity"/>
    <property type="evidence" value="ECO:0007669"/>
    <property type="project" value="TreeGrafter"/>
</dbReference>
<feature type="transmembrane region" description="Helical" evidence="6">
    <location>
        <begin position="481"/>
        <end position="502"/>
    </location>
</feature>
<feature type="transmembrane region" description="Helical" evidence="6">
    <location>
        <begin position="47"/>
        <end position="69"/>
    </location>
</feature>
<dbReference type="NCBIfam" id="NF033480">
    <property type="entry name" value="bifunc_MprF"/>
    <property type="match status" value="1"/>
</dbReference>
<feature type="transmembrane region" description="Helical" evidence="6">
    <location>
        <begin position="408"/>
        <end position="426"/>
    </location>
</feature>
<organism evidence="8 9">
    <name type="scientific">Weissella muntiaci</name>
    <dbReference type="NCBI Taxonomy" id="2508881"/>
    <lineage>
        <taxon>Bacteria</taxon>
        <taxon>Bacillati</taxon>
        <taxon>Bacillota</taxon>
        <taxon>Bacilli</taxon>
        <taxon>Lactobacillales</taxon>
        <taxon>Lactobacillaceae</taxon>
        <taxon>Weissella</taxon>
    </lineage>
</organism>
<keyword evidence="9" id="KW-1185">Reference proteome</keyword>
<protein>
    <submittedName>
        <fullName evidence="8">Bifunctional lysylphosphatidylglycerol flippase/synthetase MprF</fullName>
    </submittedName>
</protein>
<feature type="transmembrane region" description="Helical" evidence="6">
    <location>
        <begin position="354"/>
        <end position="373"/>
    </location>
</feature>
<feature type="transmembrane region" description="Helical" evidence="6">
    <location>
        <begin position="385"/>
        <end position="402"/>
    </location>
</feature>
<evidence type="ECO:0000313" key="9">
    <source>
        <dbReference type="Proteomes" id="UP000371977"/>
    </source>
</evidence>